<dbReference type="eggNOG" id="ENOG502RQ4G">
    <property type="taxonomic scope" value="Eukaryota"/>
</dbReference>
<proteinExistence type="predicted"/>
<dbReference type="Proteomes" id="UP000000559">
    <property type="component" value="Chromosome R"/>
</dbReference>
<evidence type="ECO:0000313" key="2">
    <source>
        <dbReference type="EMBL" id="AOW30802.1"/>
    </source>
</evidence>
<dbReference type="CGD" id="CAL0000193859">
    <property type="gene designation" value="orf19.7502"/>
</dbReference>
<evidence type="ECO:0000313" key="1">
    <source>
        <dbReference type="CGD" id="CAL0000193859"/>
    </source>
</evidence>
<dbReference type="AlphaFoldDB" id="A0A1D8PRQ2"/>
<accession>A0A1D8PRQ2</accession>
<dbReference type="GeneID" id="3639715"/>
<evidence type="ECO:0000313" key="3">
    <source>
        <dbReference type="Proteomes" id="UP000000559"/>
    </source>
</evidence>
<name>A0A1D8PRQ2_CANAL</name>
<dbReference type="OMA" id="YILEIPV"/>
<dbReference type="EMBL" id="CP017630">
    <property type="protein sequence ID" value="AOW30802.1"/>
    <property type="molecule type" value="Genomic_DNA"/>
</dbReference>
<sequence>MSDAVEKVKQAVKPQQHFKSITIEHVYHYSFIEYITQYLLSFQIVNSIYKSFVLPLIDFVNVNIFSVSPIFDLLSFVDQLINSGLVTFDKYILEIPVQTINSFGKTYVTPVENKLINLNNKYLNTAIEVKTRSEGEFYKVVETVQQVLINLKNFTFNKSIEIQQDLVATYNKELQSTDPKGNLIGKNLQASYNTASKTINKLNDDYLTPLKNQTQDYVDQFATQTKQRADEFINDAKQKVSPKLNELKESAPIVSASA</sequence>
<dbReference type="RefSeq" id="XP_718659.1">
    <property type="nucleotide sequence ID" value="XM_713566.1"/>
</dbReference>
<dbReference type="InParanoid" id="A0A1D8PRQ2"/>
<organism evidence="2 3">
    <name type="scientific">Candida albicans (strain SC5314 / ATCC MYA-2876)</name>
    <name type="common">Yeast</name>
    <dbReference type="NCBI Taxonomy" id="237561"/>
    <lineage>
        <taxon>Eukaryota</taxon>
        <taxon>Fungi</taxon>
        <taxon>Dikarya</taxon>
        <taxon>Ascomycota</taxon>
        <taxon>Saccharomycotina</taxon>
        <taxon>Pichiomycetes</taxon>
        <taxon>Debaryomycetaceae</taxon>
        <taxon>Candida/Lodderomyces clade</taxon>
        <taxon>Candida</taxon>
    </lineage>
</organism>
<dbReference type="VEuPathDB" id="FungiDB:CR_00310C_A"/>
<gene>
    <name evidence="2" type="ordered locus">CAALFM_CR00310CA</name>
    <name evidence="1" type="ordered locus">orf19.7502</name>
</gene>
<dbReference type="OrthoDB" id="4081031at2759"/>
<reference evidence="2 3" key="3">
    <citation type="journal article" date="2013" name="Genome Biol.">
        <title>Assembly of a phased diploid Candida albicans genome facilitates allele-specific measurements and provides a simple model for repeat and indel structure.</title>
        <authorList>
            <person name="Muzzey D."/>
            <person name="Schwartz K."/>
            <person name="Weissman J.S."/>
            <person name="Sherlock G."/>
        </authorList>
    </citation>
    <scope>NUCLEOTIDE SEQUENCE [LARGE SCALE GENOMIC DNA]</scope>
    <source>
        <strain evidence="3">SC5314 / ATCC MYA-2876</strain>
    </source>
</reference>
<reference evidence="2 3" key="1">
    <citation type="journal article" date="2004" name="Proc. Natl. Acad. Sci. U.S.A.">
        <title>The diploid genome sequence of Candida albicans.</title>
        <authorList>
            <person name="Jones T."/>
            <person name="Federspiel N.A."/>
            <person name="Chibana H."/>
            <person name="Dungan J."/>
            <person name="Kalman S."/>
            <person name="Magee B.B."/>
            <person name="Newport G."/>
            <person name="Thorstenson Y.R."/>
            <person name="Agabian N."/>
            <person name="Magee P.T."/>
            <person name="Davis R.W."/>
            <person name="Scherer S."/>
        </authorList>
    </citation>
    <scope>NUCLEOTIDE SEQUENCE [LARGE SCALE GENOMIC DNA]</scope>
    <source>
        <strain evidence="3">SC5314 / ATCC MYA-2876</strain>
    </source>
</reference>
<dbReference type="KEGG" id="cal:CAALFM_CR00310CA"/>
<reference evidence="2 3" key="2">
    <citation type="journal article" date="2007" name="Genome Biol.">
        <title>Assembly of the Candida albicans genome into sixteen supercontigs aligned on the eight chromosomes.</title>
        <authorList>
            <person name="van het Hoog M."/>
            <person name="Rast T.J."/>
            <person name="Martchenko M."/>
            <person name="Grindle S."/>
            <person name="Dignard D."/>
            <person name="Hogues H."/>
            <person name="Cuomo C."/>
            <person name="Berriman M."/>
            <person name="Scherer S."/>
            <person name="Magee B.B."/>
            <person name="Whiteway M."/>
            <person name="Chibana H."/>
            <person name="Nantel A."/>
            <person name="Magee P.T."/>
        </authorList>
    </citation>
    <scope>GENOME REANNOTATION</scope>
    <source>
        <strain evidence="3">SC5314 / ATCC MYA-2876</strain>
    </source>
</reference>
<keyword evidence="3" id="KW-1185">Reference proteome</keyword>
<protein>
    <submittedName>
        <fullName evidence="2">Uncharacterized protein</fullName>
    </submittedName>
</protein>